<keyword evidence="1" id="KW-1185">Reference proteome</keyword>
<reference evidence="2" key="2">
    <citation type="submission" date="2019-11" db="UniProtKB">
        <authorList>
            <consortium name="WormBaseParasite"/>
        </authorList>
    </citation>
    <scope>IDENTIFICATION</scope>
    <source>
        <strain evidence="2">Puerto Rican</strain>
    </source>
</reference>
<name>A0A5K4F631_SCHMA</name>
<dbReference type="WBParaSite" id="Smp_326190.1">
    <property type="protein sequence ID" value="Smp_326190.1"/>
    <property type="gene ID" value="Smp_326190"/>
</dbReference>
<reference evidence="1" key="1">
    <citation type="journal article" date="2012" name="PLoS Negl. Trop. Dis.">
        <title>A systematically improved high quality genome and transcriptome of the human blood fluke Schistosoma mansoni.</title>
        <authorList>
            <person name="Protasio A.V."/>
            <person name="Tsai I.J."/>
            <person name="Babbage A."/>
            <person name="Nichol S."/>
            <person name="Hunt M."/>
            <person name="Aslett M.A."/>
            <person name="De Silva N."/>
            <person name="Velarde G.S."/>
            <person name="Anderson T.J."/>
            <person name="Clark R.C."/>
            <person name="Davidson C."/>
            <person name="Dillon G.P."/>
            <person name="Holroyd N.E."/>
            <person name="LoVerde P.T."/>
            <person name="Lloyd C."/>
            <person name="McQuillan J."/>
            <person name="Oliveira G."/>
            <person name="Otto T.D."/>
            <person name="Parker-Manuel S.J."/>
            <person name="Quail M.A."/>
            <person name="Wilson R.A."/>
            <person name="Zerlotini A."/>
            <person name="Dunne D.W."/>
            <person name="Berriman M."/>
        </authorList>
    </citation>
    <scope>NUCLEOTIDE SEQUENCE [LARGE SCALE GENOMIC DNA]</scope>
    <source>
        <strain evidence="1">Puerto Rican</strain>
    </source>
</reference>
<dbReference type="InParanoid" id="A0A5K4F631"/>
<dbReference type="Proteomes" id="UP000008854">
    <property type="component" value="Unassembled WGS sequence"/>
</dbReference>
<sequence length="62" mass="7434">MIEINKWNIKIEQSTSRMILRKEQYTLIVFNISLHNITFQGIPVGFVMKQKTNEYLGWFQIT</sequence>
<organism evidence="1 2">
    <name type="scientific">Schistosoma mansoni</name>
    <name type="common">Blood fluke</name>
    <dbReference type="NCBI Taxonomy" id="6183"/>
    <lineage>
        <taxon>Eukaryota</taxon>
        <taxon>Metazoa</taxon>
        <taxon>Spiralia</taxon>
        <taxon>Lophotrochozoa</taxon>
        <taxon>Platyhelminthes</taxon>
        <taxon>Trematoda</taxon>
        <taxon>Digenea</taxon>
        <taxon>Strigeidida</taxon>
        <taxon>Schistosomatoidea</taxon>
        <taxon>Schistosomatidae</taxon>
        <taxon>Schistosoma</taxon>
    </lineage>
</organism>
<proteinExistence type="predicted"/>
<accession>A0A5K4F631</accession>
<dbReference type="AlphaFoldDB" id="A0A5K4F631"/>
<evidence type="ECO:0000313" key="1">
    <source>
        <dbReference type="Proteomes" id="UP000008854"/>
    </source>
</evidence>
<evidence type="ECO:0000313" key="2">
    <source>
        <dbReference type="WBParaSite" id="Smp_326190.1"/>
    </source>
</evidence>
<protein>
    <submittedName>
        <fullName evidence="2">Uncharacterized protein</fullName>
    </submittedName>
</protein>